<gene>
    <name evidence="3" type="ORF">MNOR_LOCUS3955</name>
</gene>
<comment type="caution">
    <text evidence="3">The sequence shown here is derived from an EMBL/GenBank/DDBJ whole genome shotgun (WGS) entry which is preliminary data.</text>
</comment>
<dbReference type="PANTHER" id="PTHR32026:SF10">
    <property type="entry name" value="METHYLTRANSFERASE-LIKE PROTEIN 24-RELATED"/>
    <property type="match status" value="1"/>
</dbReference>
<protein>
    <recommendedName>
        <fullName evidence="2">Methyltransferase domain-containing protein</fullName>
    </recommendedName>
</protein>
<name>A0AAV2PVD6_MEGNR</name>
<reference evidence="3 4" key="1">
    <citation type="submission" date="2024-05" db="EMBL/GenBank/DDBJ databases">
        <authorList>
            <person name="Wallberg A."/>
        </authorList>
    </citation>
    <scope>NUCLEOTIDE SEQUENCE [LARGE SCALE GENOMIC DNA]</scope>
</reference>
<organism evidence="3 4">
    <name type="scientific">Meganyctiphanes norvegica</name>
    <name type="common">Northern krill</name>
    <name type="synonym">Thysanopoda norvegica</name>
    <dbReference type="NCBI Taxonomy" id="48144"/>
    <lineage>
        <taxon>Eukaryota</taxon>
        <taxon>Metazoa</taxon>
        <taxon>Ecdysozoa</taxon>
        <taxon>Arthropoda</taxon>
        <taxon>Crustacea</taxon>
        <taxon>Multicrustacea</taxon>
        <taxon>Malacostraca</taxon>
        <taxon>Eumalacostraca</taxon>
        <taxon>Eucarida</taxon>
        <taxon>Euphausiacea</taxon>
        <taxon>Euphausiidae</taxon>
        <taxon>Meganyctiphanes</taxon>
    </lineage>
</organism>
<dbReference type="EMBL" id="CAXKWB010001410">
    <property type="protein sequence ID" value="CAL4064306.1"/>
    <property type="molecule type" value="Genomic_DNA"/>
</dbReference>
<dbReference type="Proteomes" id="UP001497623">
    <property type="component" value="Unassembled WGS sequence"/>
</dbReference>
<keyword evidence="1" id="KW-1133">Transmembrane helix</keyword>
<keyword evidence="4" id="KW-1185">Reference proteome</keyword>
<dbReference type="InterPro" id="IPR026913">
    <property type="entry name" value="METTL24"/>
</dbReference>
<evidence type="ECO:0000259" key="2">
    <source>
        <dbReference type="Pfam" id="PF13383"/>
    </source>
</evidence>
<keyword evidence="1" id="KW-0812">Transmembrane</keyword>
<evidence type="ECO:0000313" key="4">
    <source>
        <dbReference type="Proteomes" id="UP001497623"/>
    </source>
</evidence>
<sequence>MFYSDYCCWALRGARRHTSNIILGLLLLVTCAQHVLWTQKTGSWELPYVYDPPLDAILDPVWKMDSSWNRSLHSHSGSKIDPTISSARDQLLEQLLVTLNQPTRRCRKMLELGGKMCRKLPDGSKKLCLDVDVSPGSDYCLGYSFGVGNDFTFDLELKEYGCEVYAFDQDKVHSKYPRIINGVQYIKIRLGKERLIMDETQSDGSRFRYIYRPLDDIQSGLNHRNVTLDYLKMDIEGAEWEVFIESILKTDILFRTKQLALEFHLDDLRDDTKSNIKMNEEQIEPVIKRYQSVFDELQKIGFELAWFEPNFYYPVTSTINNRTFHIFGETLWLNPRWRRPQILPYGWKLKNGNI</sequence>
<evidence type="ECO:0000256" key="1">
    <source>
        <dbReference type="SAM" id="Phobius"/>
    </source>
</evidence>
<dbReference type="InterPro" id="IPR025714">
    <property type="entry name" value="Methyltranfer_dom"/>
</dbReference>
<dbReference type="AlphaFoldDB" id="A0AAV2PVD6"/>
<evidence type="ECO:0000313" key="3">
    <source>
        <dbReference type="EMBL" id="CAL4064306.1"/>
    </source>
</evidence>
<proteinExistence type="predicted"/>
<feature type="transmembrane region" description="Helical" evidence="1">
    <location>
        <begin position="21"/>
        <end position="37"/>
    </location>
</feature>
<accession>A0AAV2PVD6</accession>
<keyword evidence="1" id="KW-0472">Membrane</keyword>
<feature type="domain" description="Methyltransferase" evidence="2">
    <location>
        <begin position="56"/>
        <end position="271"/>
    </location>
</feature>
<dbReference type="Pfam" id="PF13383">
    <property type="entry name" value="Methyltransf_22"/>
    <property type="match status" value="1"/>
</dbReference>
<dbReference type="PANTHER" id="PTHR32026">
    <property type="entry name" value="METHYLTRANSFERASE-LIKE PROTEIN 24"/>
    <property type="match status" value="1"/>
</dbReference>